<keyword evidence="5 10" id="KW-0418">Kinase</keyword>
<evidence type="ECO:0000256" key="5">
    <source>
        <dbReference type="ARBA" id="ARBA00022777"/>
    </source>
</evidence>
<reference evidence="10" key="1">
    <citation type="submission" date="2022-09" db="EMBL/GenBank/DDBJ databases">
        <title>Complete Genomes of Fervidibacillus albus and Fervidibacillus halotolerans isolated from tidal flat sediments.</title>
        <authorList>
            <person name="Kwon K.K."/>
            <person name="Yang S.-H."/>
            <person name="Park M.J."/>
            <person name="Oh H.-M."/>
        </authorList>
    </citation>
    <scope>NUCLEOTIDE SEQUENCE</scope>
    <source>
        <strain evidence="10">MEBiC13591</strain>
    </source>
</reference>
<dbReference type="InterPro" id="IPR036117">
    <property type="entry name" value="DhaL_dom_sf"/>
</dbReference>
<comment type="catalytic activity">
    <reaction evidence="1">
        <text>dihydroxyacetone + phosphoenolpyruvate = dihydroxyacetone phosphate + pyruvate</text>
        <dbReference type="Rhea" id="RHEA:18381"/>
        <dbReference type="ChEBI" id="CHEBI:15361"/>
        <dbReference type="ChEBI" id="CHEBI:16016"/>
        <dbReference type="ChEBI" id="CHEBI:57642"/>
        <dbReference type="ChEBI" id="CHEBI:58702"/>
        <dbReference type="EC" id="2.7.1.121"/>
    </reaction>
</comment>
<accession>A0A9E8LWW6</accession>
<keyword evidence="6" id="KW-0319">Glycerol metabolism</keyword>
<evidence type="ECO:0000313" key="11">
    <source>
        <dbReference type="Proteomes" id="UP001164718"/>
    </source>
</evidence>
<keyword evidence="4" id="KW-0808">Transferase</keyword>
<sequence>MKLTIERAKQWMRKYNEQIQEQKTYLTELDQAIGDGDHGLNMARGFEEVIKKIESTNYTSLDALFKDVAMTLISKVGGASGPLYGTAFLRFATSLKSEKEADRTNLAEGLNAALEGIKVRGKAHAGDKTMIDVWEPVVNYVRTESVITGRKLAQLAKEKMEETKDMEAKMGRASYLGKRSIGYIDPGAASSYLLFASLADCFEKGELQ</sequence>
<evidence type="ECO:0000256" key="8">
    <source>
        <dbReference type="ARBA" id="ARBA00055771"/>
    </source>
</evidence>
<evidence type="ECO:0000256" key="7">
    <source>
        <dbReference type="ARBA" id="ARBA00046577"/>
    </source>
</evidence>
<dbReference type="SUPFAM" id="SSF101473">
    <property type="entry name" value="DhaL-like"/>
    <property type="match status" value="1"/>
</dbReference>
<dbReference type="InterPro" id="IPR012737">
    <property type="entry name" value="DhaK_L_YcgS"/>
</dbReference>
<dbReference type="EMBL" id="CP106878">
    <property type="protein sequence ID" value="WAA10957.1"/>
    <property type="molecule type" value="Genomic_DNA"/>
</dbReference>
<dbReference type="PANTHER" id="PTHR28629">
    <property type="entry name" value="TRIOKINASE/FMN CYCLASE"/>
    <property type="match status" value="1"/>
</dbReference>
<comment type="subunit">
    <text evidence="7">Homodimer. The dihydroxyacetone kinase complex is composed of a homodimer of DhaM, a homodimer of DhaK and the subunit DhaL.</text>
</comment>
<comment type="function">
    <text evidence="8">ADP-binding subunit of the dihydroxyacetone kinase, which is responsible for the phosphoenolpyruvate (PEP)-dependent phosphorylation of dihydroxyacetone. DhaL-ADP is converted to DhaL-ATP via a phosphoryl group transfer from DhaM and transmits it to dihydroxyacetone binds to DhaK.</text>
</comment>
<evidence type="ECO:0000256" key="4">
    <source>
        <dbReference type="ARBA" id="ARBA00022679"/>
    </source>
</evidence>
<dbReference type="RefSeq" id="WP_275418770.1">
    <property type="nucleotide sequence ID" value="NZ_CP106878.1"/>
</dbReference>
<dbReference type="InterPro" id="IPR004007">
    <property type="entry name" value="DhaL_dom"/>
</dbReference>
<dbReference type="Pfam" id="PF02734">
    <property type="entry name" value="Dak2"/>
    <property type="match status" value="1"/>
</dbReference>
<evidence type="ECO:0000256" key="6">
    <source>
        <dbReference type="ARBA" id="ARBA00022798"/>
    </source>
</evidence>
<keyword evidence="11" id="KW-1185">Reference proteome</keyword>
<dbReference type="AlphaFoldDB" id="A0A9E8LWW6"/>
<dbReference type="GO" id="GO:0004371">
    <property type="term" value="F:glycerone kinase activity"/>
    <property type="evidence" value="ECO:0007669"/>
    <property type="project" value="InterPro"/>
</dbReference>
<dbReference type="GO" id="GO:0019563">
    <property type="term" value="P:glycerol catabolic process"/>
    <property type="evidence" value="ECO:0007669"/>
    <property type="project" value="TreeGrafter"/>
</dbReference>
<evidence type="ECO:0000259" key="9">
    <source>
        <dbReference type="PROSITE" id="PS51480"/>
    </source>
</evidence>
<dbReference type="SMART" id="SM01120">
    <property type="entry name" value="Dak2"/>
    <property type="match status" value="1"/>
</dbReference>
<evidence type="ECO:0000256" key="3">
    <source>
        <dbReference type="ARBA" id="ARBA00012095"/>
    </source>
</evidence>
<evidence type="ECO:0000256" key="2">
    <source>
        <dbReference type="ARBA" id="ARBA00004745"/>
    </source>
</evidence>
<dbReference type="FunFam" id="1.25.40.340:FF:000002">
    <property type="entry name" value="Dihydroxyacetone kinase, L subunit"/>
    <property type="match status" value="1"/>
</dbReference>
<comment type="pathway">
    <text evidence="2">Polyol metabolism; glycerol degradation.</text>
</comment>
<dbReference type="NCBIfam" id="TIGR02365">
    <property type="entry name" value="dha_L_ycgS"/>
    <property type="match status" value="1"/>
</dbReference>
<dbReference type="PROSITE" id="PS51480">
    <property type="entry name" value="DHAL"/>
    <property type="match status" value="1"/>
</dbReference>
<dbReference type="EC" id="2.7.1.121" evidence="3"/>
<dbReference type="GO" id="GO:0005829">
    <property type="term" value="C:cytosol"/>
    <property type="evidence" value="ECO:0007669"/>
    <property type="project" value="TreeGrafter"/>
</dbReference>
<dbReference type="GO" id="GO:0047324">
    <property type="term" value="F:phosphoenolpyruvate-glycerone phosphotransferase activity"/>
    <property type="evidence" value="ECO:0007669"/>
    <property type="project" value="UniProtKB-EC"/>
</dbReference>
<dbReference type="KEGG" id="faf:OE104_06490"/>
<organism evidence="10 11">
    <name type="scientific">Fervidibacillus albus</name>
    <dbReference type="NCBI Taxonomy" id="2980026"/>
    <lineage>
        <taxon>Bacteria</taxon>
        <taxon>Bacillati</taxon>
        <taxon>Bacillota</taxon>
        <taxon>Bacilli</taxon>
        <taxon>Bacillales</taxon>
        <taxon>Bacillaceae</taxon>
        <taxon>Fervidibacillus</taxon>
    </lineage>
</organism>
<dbReference type="PANTHER" id="PTHR28629:SF4">
    <property type="entry name" value="TRIOKINASE_FMN CYCLASE"/>
    <property type="match status" value="1"/>
</dbReference>
<feature type="domain" description="DhaL" evidence="9">
    <location>
        <begin position="6"/>
        <end position="200"/>
    </location>
</feature>
<dbReference type="InterPro" id="IPR050861">
    <property type="entry name" value="Dihydroxyacetone_Kinase"/>
</dbReference>
<evidence type="ECO:0000313" key="10">
    <source>
        <dbReference type="EMBL" id="WAA10957.1"/>
    </source>
</evidence>
<protein>
    <recommendedName>
        <fullName evidence="3">phosphoenolpyruvate--glycerone phosphotransferase</fullName>
        <ecNumber evidence="3">2.7.1.121</ecNumber>
    </recommendedName>
</protein>
<proteinExistence type="predicted"/>
<dbReference type="Proteomes" id="UP001164718">
    <property type="component" value="Chromosome"/>
</dbReference>
<gene>
    <name evidence="10" type="primary">dhaL</name>
    <name evidence="10" type="ORF">OE104_06490</name>
</gene>
<evidence type="ECO:0000256" key="1">
    <source>
        <dbReference type="ARBA" id="ARBA00001113"/>
    </source>
</evidence>
<dbReference type="Gene3D" id="1.25.40.340">
    <property type="match status" value="1"/>
</dbReference>
<name>A0A9E8LWW6_9BACI</name>